<dbReference type="EMBL" id="CAJEWD010000007">
    <property type="protein sequence ID" value="CAD2076613.1"/>
    <property type="molecule type" value="Genomic_DNA"/>
</dbReference>
<name>A0A6V7RH24_9STAP</name>
<dbReference type="PANTHER" id="PTHR33164">
    <property type="entry name" value="TRANSCRIPTIONAL REGULATOR, MARR FAMILY"/>
    <property type="match status" value="1"/>
</dbReference>
<dbReference type="Gene3D" id="1.10.10.10">
    <property type="entry name" value="Winged helix-like DNA-binding domain superfamily/Winged helix DNA-binding domain"/>
    <property type="match status" value="1"/>
</dbReference>
<dbReference type="InterPro" id="IPR000835">
    <property type="entry name" value="HTH_MarR-typ"/>
</dbReference>
<dbReference type="InterPro" id="IPR036390">
    <property type="entry name" value="WH_DNA-bd_sf"/>
</dbReference>
<dbReference type="CDD" id="cd00090">
    <property type="entry name" value="HTH_ARSR"/>
    <property type="match status" value="1"/>
</dbReference>
<keyword evidence="4" id="KW-1185">Reference proteome</keyword>
<organism evidence="3 4">
    <name type="scientific">Jeotgalicoccus meleagridis</name>
    <dbReference type="NCBI Taxonomy" id="2759181"/>
    <lineage>
        <taxon>Bacteria</taxon>
        <taxon>Bacillati</taxon>
        <taxon>Bacillota</taxon>
        <taxon>Bacilli</taxon>
        <taxon>Bacillales</taxon>
        <taxon>Staphylococcaceae</taxon>
        <taxon>Jeotgalicoccus</taxon>
    </lineage>
</organism>
<dbReference type="PANTHER" id="PTHR33164:SF43">
    <property type="entry name" value="HTH-TYPE TRANSCRIPTIONAL REPRESSOR YETL"/>
    <property type="match status" value="1"/>
</dbReference>
<reference evidence="3 4" key="1">
    <citation type="submission" date="2020-07" db="EMBL/GenBank/DDBJ databases">
        <authorList>
            <person name="Criscuolo A."/>
        </authorList>
    </citation>
    <scope>NUCLEOTIDE SEQUENCE [LARGE SCALE GENOMIC DNA]</scope>
    <source>
        <strain evidence="3">CIP111649</strain>
    </source>
</reference>
<evidence type="ECO:0000313" key="4">
    <source>
        <dbReference type="Proteomes" id="UP000589351"/>
    </source>
</evidence>
<sequence length="137" mass="15901">MTNKNIFDLLHQMDTFTNQMTIRWNKIFNEDLGVSHILTLSFLQHNESSRPSDVSKALGLTPPTVTHLVNKLVKKGLVERQANENDRRIIYLVITKQGQDILEKAIESGQVLRKEVFLKLTDDERQQLLTLYKKLNQ</sequence>
<dbReference type="PRINTS" id="PR00598">
    <property type="entry name" value="HTHMARR"/>
</dbReference>
<evidence type="ECO:0000256" key="1">
    <source>
        <dbReference type="ARBA" id="ARBA00023125"/>
    </source>
</evidence>
<dbReference type="InterPro" id="IPR039422">
    <property type="entry name" value="MarR/SlyA-like"/>
</dbReference>
<evidence type="ECO:0000259" key="2">
    <source>
        <dbReference type="PROSITE" id="PS50995"/>
    </source>
</evidence>
<dbReference type="Proteomes" id="UP000589351">
    <property type="component" value="Unassembled WGS sequence"/>
</dbReference>
<proteinExistence type="predicted"/>
<protein>
    <submittedName>
        <fullName evidence="3">Transcriptional regulator SlyA</fullName>
    </submittedName>
</protein>
<gene>
    <name evidence="3" type="primary">slyA</name>
    <name evidence="3" type="ORF">JEODO184_01005</name>
</gene>
<dbReference type="InterPro" id="IPR036388">
    <property type="entry name" value="WH-like_DNA-bd_sf"/>
</dbReference>
<dbReference type="InterPro" id="IPR011991">
    <property type="entry name" value="ArsR-like_HTH"/>
</dbReference>
<feature type="domain" description="HTH marR-type" evidence="2">
    <location>
        <begin position="3"/>
        <end position="137"/>
    </location>
</feature>
<dbReference type="Pfam" id="PF12802">
    <property type="entry name" value="MarR_2"/>
    <property type="match status" value="1"/>
</dbReference>
<dbReference type="RefSeq" id="WP_185125538.1">
    <property type="nucleotide sequence ID" value="NZ_CAJEWD010000007.1"/>
</dbReference>
<comment type="caution">
    <text evidence="3">The sequence shown here is derived from an EMBL/GenBank/DDBJ whole genome shotgun (WGS) entry which is preliminary data.</text>
</comment>
<keyword evidence="1" id="KW-0238">DNA-binding</keyword>
<dbReference type="GO" id="GO:0003677">
    <property type="term" value="F:DNA binding"/>
    <property type="evidence" value="ECO:0007669"/>
    <property type="project" value="UniProtKB-KW"/>
</dbReference>
<dbReference type="SMART" id="SM00347">
    <property type="entry name" value="HTH_MARR"/>
    <property type="match status" value="1"/>
</dbReference>
<accession>A0A6V7RH24</accession>
<dbReference type="PROSITE" id="PS50995">
    <property type="entry name" value="HTH_MARR_2"/>
    <property type="match status" value="1"/>
</dbReference>
<dbReference type="GO" id="GO:0006950">
    <property type="term" value="P:response to stress"/>
    <property type="evidence" value="ECO:0007669"/>
    <property type="project" value="TreeGrafter"/>
</dbReference>
<evidence type="ECO:0000313" key="3">
    <source>
        <dbReference type="EMBL" id="CAD2076613.1"/>
    </source>
</evidence>
<dbReference type="GO" id="GO:0003700">
    <property type="term" value="F:DNA-binding transcription factor activity"/>
    <property type="evidence" value="ECO:0007669"/>
    <property type="project" value="InterPro"/>
</dbReference>
<dbReference type="AlphaFoldDB" id="A0A6V7RH24"/>
<dbReference type="SUPFAM" id="SSF46785">
    <property type="entry name" value="Winged helix' DNA-binding domain"/>
    <property type="match status" value="1"/>
</dbReference>